<dbReference type="AlphaFoldDB" id="A0A914RUF3"/>
<dbReference type="InterPro" id="IPR000834">
    <property type="entry name" value="Peptidase_M14"/>
</dbReference>
<dbReference type="Gene3D" id="3.40.630.10">
    <property type="entry name" value="Zn peptidases"/>
    <property type="match status" value="1"/>
</dbReference>
<name>A0A914RUF3_PAREQ</name>
<dbReference type="PANTHER" id="PTHR11705">
    <property type="entry name" value="PROTEASE FAMILY M14 CARBOXYPEPTIDASE A,B"/>
    <property type="match status" value="1"/>
</dbReference>
<dbReference type="Pfam" id="PF00246">
    <property type="entry name" value="Peptidase_M14"/>
    <property type="match status" value="1"/>
</dbReference>
<dbReference type="GO" id="GO:0005615">
    <property type="term" value="C:extracellular space"/>
    <property type="evidence" value="ECO:0007669"/>
    <property type="project" value="TreeGrafter"/>
</dbReference>
<accession>A0A914RUF3</accession>
<comment type="cofactor">
    <cofactor evidence="1">
        <name>Zn(2+)</name>
        <dbReference type="ChEBI" id="CHEBI:29105"/>
    </cofactor>
</comment>
<dbReference type="WBParaSite" id="PEQ_0001011501-mRNA-1">
    <property type="protein sequence ID" value="PEQ_0001011501-mRNA-1"/>
    <property type="gene ID" value="PEQ_0001011501"/>
</dbReference>
<dbReference type="PROSITE" id="PS00132">
    <property type="entry name" value="CARBOXYPEPT_ZN_1"/>
    <property type="match status" value="1"/>
</dbReference>
<evidence type="ECO:0000256" key="3">
    <source>
        <dbReference type="ARBA" id="ARBA00022723"/>
    </source>
</evidence>
<dbReference type="GO" id="GO:0008270">
    <property type="term" value="F:zinc ion binding"/>
    <property type="evidence" value="ECO:0007669"/>
    <property type="project" value="InterPro"/>
</dbReference>
<evidence type="ECO:0000256" key="1">
    <source>
        <dbReference type="ARBA" id="ARBA00001947"/>
    </source>
</evidence>
<dbReference type="Proteomes" id="UP000887564">
    <property type="component" value="Unplaced"/>
</dbReference>
<keyword evidence="4" id="KW-0862">Zinc</keyword>
<dbReference type="GO" id="GO:0006508">
    <property type="term" value="P:proteolysis"/>
    <property type="evidence" value="ECO:0007669"/>
    <property type="project" value="InterPro"/>
</dbReference>
<evidence type="ECO:0000256" key="2">
    <source>
        <dbReference type="ARBA" id="ARBA00005988"/>
    </source>
</evidence>
<organism evidence="6 7">
    <name type="scientific">Parascaris equorum</name>
    <name type="common">Equine roundworm</name>
    <dbReference type="NCBI Taxonomy" id="6256"/>
    <lineage>
        <taxon>Eukaryota</taxon>
        <taxon>Metazoa</taxon>
        <taxon>Ecdysozoa</taxon>
        <taxon>Nematoda</taxon>
        <taxon>Chromadorea</taxon>
        <taxon>Rhabditida</taxon>
        <taxon>Spirurina</taxon>
        <taxon>Ascaridomorpha</taxon>
        <taxon>Ascaridoidea</taxon>
        <taxon>Ascarididae</taxon>
        <taxon>Parascaris</taxon>
    </lineage>
</organism>
<reference evidence="7" key="1">
    <citation type="submission" date="2022-11" db="UniProtKB">
        <authorList>
            <consortium name="WormBaseParasite"/>
        </authorList>
    </citation>
    <scope>IDENTIFICATION</scope>
</reference>
<keyword evidence="6" id="KW-1185">Reference proteome</keyword>
<proteinExistence type="inferred from homology"/>
<protein>
    <submittedName>
        <fullName evidence="7">Peptidase M14 carboxypeptidase A domain-containing protein</fullName>
    </submittedName>
</protein>
<evidence type="ECO:0000313" key="6">
    <source>
        <dbReference type="Proteomes" id="UP000887564"/>
    </source>
</evidence>
<feature type="domain" description="Peptidase M14" evidence="5">
    <location>
        <begin position="42"/>
        <end position="79"/>
    </location>
</feature>
<dbReference type="PANTHER" id="PTHR11705:SF91">
    <property type="entry name" value="FI01817P-RELATED"/>
    <property type="match status" value="1"/>
</dbReference>
<dbReference type="InterPro" id="IPR057246">
    <property type="entry name" value="CARBOXYPEPT_ZN_1"/>
</dbReference>
<dbReference type="GO" id="GO:0004181">
    <property type="term" value="F:metallocarboxypeptidase activity"/>
    <property type="evidence" value="ECO:0007669"/>
    <property type="project" value="InterPro"/>
</dbReference>
<evidence type="ECO:0000259" key="5">
    <source>
        <dbReference type="Pfam" id="PF00246"/>
    </source>
</evidence>
<dbReference type="SUPFAM" id="SSF53187">
    <property type="entry name" value="Zn-dependent exopeptidases"/>
    <property type="match status" value="1"/>
</dbReference>
<evidence type="ECO:0000256" key="4">
    <source>
        <dbReference type="ARBA" id="ARBA00022833"/>
    </source>
</evidence>
<comment type="similarity">
    <text evidence="2">Belongs to the peptidase M14 family.</text>
</comment>
<sequence length="80" mass="9307">MKQLKWLHDAPFGKISFNLGRYHSFAEIINYMNALAVTYPDRVRVGRPSEYRKPAIWIDGGIHAREWVSPAVVLYMTEQV</sequence>
<keyword evidence="3" id="KW-0479">Metal-binding</keyword>
<evidence type="ECO:0000313" key="7">
    <source>
        <dbReference type="WBParaSite" id="PEQ_0001011501-mRNA-1"/>
    </source>
</evidence>